<dbReference type="AlphaFoldDB" id="A0A7X0HA47"/>
<dbReference type="RefSeq" id="WP_185026028.1">
    <property type="nucleotide sequence ID" value="NZ_BNBN01000001.1"/>
</dbReference>
<reference evidence="3 4" key="1">
    <citation type="submission" date="2020-08" db="EMBL/GenBank/DDBJ databases">
        <title>Genomic Encyclopedia of Type Strains, Phase IV (KMG-IV): sequencing the most valuable type-strain genomes for metagenomic binning, comparative biology and taxonomic classification.</title>
        <authorList>
            <person name="Goeker M."/>
        </authorList>
    </citation>
    <scope>NUCLEOTIDE SEQUENCE [LARGE SCALE GENOMIC DNA]</scope>
    <source>
        <strain evidence="3 4">DSM 40141</strain>
    </source>
</reference>
<evidence type="ECO:0000313" key="4">
    <source>
        <dbReference type="Proteomes" id="UP000540423"/>
    </source>
</evidence>
<evidence type="ECO:0000313" key="3">
    <source>
        <dbReference type="EMBL" id="MBB6433915.1"/>
    </source>
</evidence>
<keyword evidence="1 3" id="KW-0238">DNA-binding</keyword>
<evidence type="ECO:0000259" key="2">
    <source>
        <dbReference type="PROSITE" id="PS50937"/>
    </source>
</evidence>
<organism evidence="3 4">
    <name type="scientific">Streptomyces candidus</name>
    <dbReference type="NCBI Taxonomy" id="67283"/>
    <lineage>
        <taxon>Bacteria</taxon>
        <taxon>Bacillati</taxon>
        <taxon>Actinomycetota</taxon>
        <taxon>Actinomycetes</taxon>
        <taxon>Kitasatosporales</taxon>
        <taxon>Streptomycetaceae</taxon>
        <taxon>Streptomyces</taxon>
    </lineage>
</organism>
<dbReference type="PANTHER" id="PTHR30204">
    <property type="entry name" value="REDOX-CYCLING DRUG-SENSING TRANSCRIPTIONAL ACTIVATOR SOXR"/>
    <property type="match status" value="1"/>
</dbReference>
<dbReference type="InterPro" id="IPR000551">
    <property type="entry name" value="MerR-type_HTH_dom"/>
</dbReference>
<dbReference type="InterPro" id="IPR009061">
    <property type="entry name" value="DNA-bd_dom_put_sf"/>
</dbReference>
<dbReference type="Pfam" id="PF13411">
    <property type="entry name" value="MerR_1"/>
    <property type="match status" value="1"/>
</dbReference>
<dbReference type="SMART" id="SM00422">
    <property type="entry name" value="HTH_MERR"/>
    <property type="match status" value="1"/>
</dbReference>
<dbReference type="GO" id="GO:0003677">
    <property type="term" value="F:DNA binding"/>
    <property type="evidence" value="ECO:0007669"/>
    <property type="project" value="UniProtKB-KW"/>
</dbReference>
<dbReference type="GO" id="GO:0003700">
    <property type="term" value="F:DNA-binding transcription factor activity"/>
    <property type="evidence" value="ECO:0007669"/>
    <property type="project" value="InterPro"/>
</dbReference>
<sequence length="261" mass="28109">MRIGEIAALVGVTTRAVRHYHHVGLLPEPERRTNGYRQYGLRDAVVLARIRRLTELGLGLEEVRDVLRDDAGRELAEVLGELDEDLARQEAEIRGRRERIGGLLEQARDGGLSPECPVSEELAELLRALPTGGDAAAKDREVLALIDTHVTDDVQAQLVRSLREAATVPGAEERAQEVYARLDALADAAADDPRVAEAARVLASCIPDGMWGDGAGAPDEDAPFVRAFYAHFAPAQAEVLRQAMRLAFGPDAAGEEGGGPT</sequence>
<gene>
    <name evidence="3" type="ORF">HNQ79_000353</name>
</gene>
<name>A0A7X0HA47_9ACTN</name>
<accession>A0A7X0HA47</accession>
<evidence type="ECO:0000256" key="1">
    <source>
        <dbReference type="ARBA" id="ARBA00023125"/>
    </source>
</evidence>
<proteinExistence type="predicted"/>
<dbReference type="EMBL" id="JACHEM010000001">
    <property type="protein sequence ID" value="MBB6433915.1"/>
    <property type="molecule type" value="Genomic_DNA"/>
</dbReference>
<protein>
    <submittedName>
        <fullName evidence="3">DNA-binding transcriptional MerR regulator</fullName>
    </submittedName>
</protein>
<dbReference type="Proteomes" id="UP000540423">
    <property type="component" value="Unassembled WGS sequence"/>
</dbReference>
<dbReference type="SUPFAM" id="SSF46955">
    <property type="entry name" value="Putative DNA-binding domain"/>
    <property type="match status" value="1"/>
</dbReference>
<dbReference type="CDD" id="cd00592">
    <property type="entry name" value="HTH_MerR-like"/>
    <property type="match status" value="1"/>
</dbReference>
<dbReference type="InterPro" id="IPR047057">
    <property type="entry name" value="MerR_fam"/>
</dbReference>
<dbReference type="PRINTS" id="PR00040">
    <property type="entry name" value="HTHMERR"/>
</dbReference>
<keyword evidence="4" id="KW-1185">Reference proteome</keyword>
<feature type="domain" description="HTH merR-type" evidence="2">
    <location>
        <begin position="1"/>
        <end position="69"/>
    </location>
</feature>
<dbReference type="Gene3D" id="1.10.1660.10">
    <property type="match status" value="1"/>
</dbReference>
<dbReference type="PANTHER" id="PTHR30204:SF93">
    <property type="entry name" value="HTH MERR-TYPE DOMAIN-CONTAINING PROTEIN"/>
    <property type="match status" value="1"/>
</dbReference>
<dbReference type="PROSITE" id="PS50937">
    <property type="entry name" value="HTH_MERR_2"/>
    <property type="match status" value="1"/>
</dbReference>
<comment type="caution">
    <text evidence="3">The sequence shown here is derived from an EMBL/GenBank/DDBJ whole genome shotgun (WGS) entry which is preliminary data.</text>
</comment>